<keyword evidence="2" id="KW-0805">Transcription regulation</keyword>
<dbReference type="GO" id="GO:0045944">
    <property type="term" value="P:positive regulation of transcription by RNA polymerase II"/>
    <property type="evidence" value="ECO:0007669"/>
    <property type="project" value="InterPro"/>
</dbReference>
<dbReference type="PROSITE" id="PS51297">
    <property type="entry name" value="K_BOX"/>
    <property type="match status" value="1"/>
</dbReference>
<gene>
    <name evidence="9" type="primary">MADS19</name>
</gene>
<keyword evidence="4" id="KW-0804">Transcription</keyword>
<dbReference type="GO" id="GO:0005634">
    <property type="term" value="C:nucleus"/>
    <property type="evidence" value="ECO:0007669"/>
    <property type="project" value="UniProtKB-SubCell"/>
</dbReference>
<evidence type="ECO:0000259" key="7">
    <source>
        <dbReference type="PROSITE" id="PS50066"/>
    </source>
</evidence>
<dbReference type="InterPro" id="IPR033896">
    <property type="entry name" value="MEF2-like_N"/>
</dbReference>
<dbReference type="InterPro" id="IPR050142">
    <property type="entry name" value="MADS-box/MEF2_TF"/>
</dbReference>
<keyword evidence="6" id="KW-0175">Coiled coil</keyword>
<keyword evidence="5" id="KW-0539">Nucleus</keyword>
<dbReference type="PROSITE" id="PS50066">
    <property type="entry name" value="MADS_BOX_2"/>
    <property type="match status" value="1"/>
</dbReference>
<name>A0A8F3BZ36_CUNLA</name>
<evidence type="ECO:0000256" key="1">
    <source>
        <dbReference type="ARBA" id="ARBA00004123"/>
    </source>
</evidence>
<comment type="subcellular location">
    <subcellularLocation>
        <location evidence="1">Nucleus</location>
    </subcellularLocation>
</comment>
<dbReference type="InterPro" id="IPR002100">
    <property type="entry name" value="TF_MADSbox"/>
</dbReference>
<dbReference type="Gene3D" id="3.40.1810.10">
    <property type="entry name" value="Transcription factor, MADS-box"/>
    <property type="match status" value="1"/>
</dbReference>
<sequence length="239" mass="27466">MARERIEIKKIEKTAARHVTFCKRRRGLLKKAQELSILCEADVGVIIFSSSGKLFEYASSSMKMVLEKYSKDNDKQPQVKSAKFENQDLIRINQEIEDMKQSVRRMHGEDLQTLTLRELKKLERQLQLGLRQIRSKKNEQIFKEASDLEEKVAQLMEGNTKFGLQFDATHCCSSAQIALKRKPCSLSLWTDKIILSHLIPLVILHTASLNITKALEKMRFQTRSCNWGCLQGIILMVVG</sequence>
<evidence type="ECO:0000256" key="6">
    <source>
        <dbReference type="SAM" id="Coils"/>
    </source>
</evidence>
<feature type="domain" description="K-box" evidence="8">
    <location>
        <begin position="82"/>
        <end position="172"/>
    </location>
</feature>
<reference evidence="9" key="1">
    <citation type="submission" date="2020-02" db="EMBL/GenBank/DDBJ databases">
        <title>Genome-wide identification and analysis of the MADS-box gene family in Cunninghamia lanceolate (Lamb.) Hook.</title>
        <authorList>
            <person name="Xie Y."/>
        </authorList>
    </citation>
    <scope>NUCLEOTIDE SEQUENCE</scope>
</reference>
<dbReference type="EMBL" id="MT103486">
    <property type="protein sequence ID" value="QWX93758.1"/>
    <property type="molecule type" value="mRNA"/>
</dbReference>
<evidence type="ECO:0000256" key="2">
    <source>
        <dbReference type="ARBA" id="ARBA00023015"/>
    </source>
</evidence>
<dbReference type="InterPro" id="IPR036879">
    <property type="entry name" value="TF_MADSbox_sf"/>
</dbReference>
<protein>
    <submittedName>
        <fullName evidence="9">MADS-box protein 19</fullName>
    </submittedName>
</protein>
<dbReference type="GO" id="GO:0000977">
    <property type="term" value="F:RNA polymerase II transcription regulatory region sequence-specific DNA binding"/>
    <property type="evidence" value="ECO:0007669"/>
    <property type="project" value="InterPro"/>
</dbReference>
<dbReference type="Pfam" id="PF01486">
    <property type="entry name" value="K-box"/>
    <property type="match status" value="1"/>
</dbReference>
<proteinExistence type="evidence at transcript level"/>
<dbReference type="InterPro" id="IPR002487">
    <property type="entry name" value="TF_Kbox"/>
</dbReference>
<evidence type="ECO:0000313" key="9">
    <source>
        <dbReference type="EMBL" id="QWX93758.1"/>
    </source>
</evidence>
<evidence type="ECO:0000256" key="4">
    <source>
        <dbReference type="ARBA" id="ARBA00023163"/>
    </source>
</evidence>
<dbReference type="GO" id="GO:0046983">
    <property type="term" value="F:protein dimerization activity"/>
    <property type="evidence" value="ECO:0007669"/>
    <property type="project" value="InterPro"/>
</dbReference>
<evidence type="ECO:0000256" key="3">
    <source>
        <dbReference type="ARBA" id="ARBA00023125"/>
    </source>
</evidence>
<dbReference type="PRINTS" id="PR00404">
    <property type="entry name" value="MADSDOMAIN"/>
</dbReference>
<dbReference type="Pfam" id="PF00319">
    <property type="entry name" value="SRF-TF"/>
    <property type="match status" value="1"/>
</dbReference>
<dbReference type="AlphaFoldDB" id="A0A8F3BZ36"/>
<dbReference type="GO" id="GO:0003700">
    <property type="term" value="F:DNA-binding transcription factor activity"/>
    <property type="evidence" value="ECO:0007669"/>
    <property type="project" value="InterPro"/>
</dbReference>
<organism evidence="9">
    <name type="scientific">Cunninghamia lanceolata</name>
    <name type="common">China fir</name>
    <name type="synonym">Pinus lanceolata</name>
    <dbReference type="NCBI Taxonomy" id="28977"/>
    <lineage>
        <taxon>Eukaryota</taxon>
        <taxon>Viridiplantae</taxon>
        <taxon>Streptophyta</taxon>
        <taxon>Embryophyta</taxon>
        <taxon>Tracheophyta</taxon>
        <taxon>Spermatophyta</taxon>
        <taxon>Pinopsida</taxon>
        <taxon>Pinidae</taxon>
        <taxon>Conifers II</taxon>
        <taxon>Cupressales</taxon>
        <taxon>Cupressaceae</taxon>
        <taxon>Cunninghamia</taxon>
    </lineage>
</organism>
<accession>A0A8F3BZ36</accession>
<keyword evidence="3" id="KW-0238">DNA-binding</keyword>
<evidence type="ECO:0000259" key="8">
    <source>
        <dbReference type="PROSITE" id="PS51297"/>
    </source>
</evidence>
<feature type="coiled-coil region" evidence="6">
    <location>
        <begin position="82"/>
        <end position="158"/>
    </location>
</feature>
<dbReference type="SUPFAM" id="SSF55455">
    <property type="entry name" value="SRF-like"/>
    <property type="match status" value="1"/>
</dbReference>
<feature type="domain" description="MADS-box" evidence="7">
    <location>
        <begin position="1"/>
        <end position="61"/>
    </location>
</feature>
<dbReference type="CDD" id="cd00265">
    <property type="entry name" value="MADS_MEF2_like"/>
    <property type="match status" value="1"/>
</dbReference>
<dbReference type="SMART" id="SM00432">
    <property type="entry name" value="MADS"/>
    <property type="match status" value="1"/>
</dbReference>
<dbReference type="PROSITE" id="PS00350">
    <property type="entry name" value="MADS_BOX_1"/>
    <property type="match status" value="1"/>
</dbReference>
<dbReference type="PANTHER" id="PTHR48019">
    <property type="entry name" value="SERUM RESPONSE FACTOR HOMOLOG"/>
    <property type="match status" value="1"/>
</dbReference>
<evidence type="ECO:0000256" key="5">
    <source>
        <dbReference type="ARBA" id="ARBA00023242"/>
    </source>
</evidence>